<keyword evidence="9 12" id="KW-0472">Membrane</keyword>
<reference evidence="15" key="1">
    <citation type="journal article" date="2019" name="Int. J. Syst. Evol. Microbiol.">
        <title>The Global Catalogue of Microorganisms (GCM) 10K type strain sequencing project: providing services to taxonomists for standard genome sequencing and annotation.</title>
        <authorList>
            <consortium name="The Broad Institute Genomics Platform"/>
            <consortium name="The Broad Institute Genome Sequencing Center for Infectious Disease"/>
            <person name="Wu L."/>
            <person name="Ma J."/>
        </authorList>
    </citation>
    <scope>NUCLEOTIDE SEQUENCE [LARGE SCALE GENOMIC DNA]</scope>
    <source>
        <strain evidence="15">CCM 2050</strain>
    </source>
</reference>
<evidence type="ECO:0000313" key="14">
    <source>
        <dbReference type="EMBL" id="MFC6381927.1"/>
    </source>
</evidence>
<dbReference type="SUPFAM" id="SSF74653">
    <property type="entry name" value="TolA/TonB C-terminal domain"/>
    <property type="match status" value="1"/>
</dbReference>
<keyword evidence="10" id="KW-0175">Coiled coil</keyword>
<keyword evidence="7" id="KW-0653">Protein transport</keyword>
<evidence type="ECO:0000256" key="10">
    <source>
        <dbReference type="SAM" id="Coils"/>
    </source>
</evidence>
<comment type="caution">
    <text evidence="14">The sequence shown here is derived from an EMBL/GenBank/DDBJ whole genome shotgun (WGS) entry which is preliminary data.</text>
</comment>
<dbReference type="Pfam" id="PF03544">
    <property type="entry name" value="TonB_C"/>
    <property type="match status" value="1"/>
</dbReference>
<evidence type="ECO:0000256" key="11">
    <source>
        <dbReference type="SAM" id="MobiDB-lite"/>
    </source>
</evidence>
<keyword evidence="8 12" id="KW-1133">Transmembrane helix</keyword>
<feature type="region of interest" description="Disordered" evidence="11">
    <location>
        <begin position="105"/>
        <end position="134"/>
    </location>
</feature>
<dbReference type="PANTHER" id="PTHR33446">
    <property type="entry name" value="PROTEIN TONB-RELATED"/>
    <property type="match status" value="1"/>
</dbReference>
<dbReference type="Gene3D" id="3.30.1150.10">
    <property type="match status" value="1"/>
</dbReference>
<name>A0ABW1WAF4_9GAMM</name>
<dbReference type="NCBIfam" id="TIGR01352">
    <property type="entry name" value="tonB_Cterm"/>
    <property type="match status" value="1"/>
</dbReference>
<evidence type="ECO:0000256" key="9">
    <source>
        <dbReference type="ARBA" id="ARBA00023136"/>
    </source>
</evidence>
<feature type="coiled-coil region" evidence="10">
    <location>
        <begin position="175"/>
        <end position="202"/>
    </location>
</feature>
<dbReference type="InterPro" id="IPR006260">
    <property type="entry name" value="TonB/TolA_C"/>
</dbReference>
<evidence type="ECO:0000256" key="1">
    <source>
        <dbReference type="ARBA" id="ARBA00004383"/>
    </source>
</evidence>
<evidence type="ECO:0000256" key="8">
    <source>
        <dbReference type="ARBA" id="ARBA00022989"/>
    </source>
</evidence>
<gene>
    <name evidence="14" type="ORF">ACFP58_10735</name>
</gene>
<dbReference type="PROSITE" id="PS52015">
    <property type="entry name" value="TONB_CTD"/>
    <property type="match status" value="1"/>
</dbReference>
<dbReference type="InterPro" id="IPR051045">
    <property type="entry name" value="TonB-dependent_transducer"/>
</dbReference>
<comment type="subcellular location">
    <subcellularLocation>
        <location evidence="1">Cell inner membrane</location>
        <topology evidence="1">Single-pass membrane protein</topology>
        <orientation evidence="1">Periplasmic side</orientation>
    </subcellularLocation>
</comment>
<evidence type="ECO:0000256" key="3">
    <source>
        <dbReference type="ARBA" id="ARBA00022448"/>
    </source>
</evidence>
<evidence type="ECO:0000256" key="6">
    <source>
        <dbReference type="ARBA" id="ARBA00022692"/>
    </source>
</evidence>
<dbReference type="RefSeq" id="WP_201561857.1">
    <property type="nucleotide sequence ID" value="NZ_CAJGZK010000005.1"/>
</dbReference>
<keyword evidence="6 12" id="KW-0812">Transmembrane</keyword>
<keyword evidence="3" id="KW-0813">Transport</keyword>
<dbReference type="Proteomes" id="UP001596264">
    <property type="component" value="Unassembled WGS sequence"/>
</dbReference>
<proteinExistence type="inferred from homology"/>
<evidence type="ECO:0000313" key="15">
    <source>
        <dbReference type="Proteomes" id="UP001596264"/>
    </source>
</evidence>
<feature type="compositionally biased region" description="Polar residues" evidence="11">
    <location>
        <begin position="121"/>
        <end position="134"/>
    </location>
</feature>
<dbReference type="InterPro" id="IPR037682">
    <property type="entry name" value="TonB_C"/>
</dbReference>
<keyword evidence="15" id="KW-1185">Reference proteome</keyword>
<keyword evidence="4" id="KW-1003">Cell membrane</keyword>
<dbReference type="EMBL" id="JBHSTZ010000032">
    <property type="protein sequence ID" value="MFC6381927.1"/>
    <property type="molecule type" value="Genomic_DNA"/>
</dbReference>
<feature type="domain" description="TonB C-terminal" evidence="13">
    <location>
        <begin position="226"/>
        <end position="322"/>
    </location>
</feature>
<evidence type="ECO:0000259" key="13">
    <source>
        <dbReference type="PROSITE" id="PS52015"/>
    </source>
</evidence>
<dbReference type="PANTHER" id="PTHR33446:SF11">
    <property type="entry name" value="TONB3"/>
    <property type="match status" value="1"/>
</dbReference>
<organism evidence="14 15">
    <name type="scientific">Psychrobacter glacincola</name>
    <dbReference type="NCBI Taxonomy" id="56810"/>
    <lineage>
        <taxon>Bacteria</taxon>
        <taxon>Pseudomonadati</taxon>
        <taxon>Pseudomonadota</taxon>
        <taxon>Gammaproteobacteria</taxon>
        <taxon>Moraxellales</taxon>
        <taxon>Moraxellaceae</taxon>
        <taxon>Psychrobacter</taxon>
    </lineage>
</organism>
<protein>
    <submittedName>
        <fullName evidence="14">Energy transducer TonB</fullName>
    </submittedName>
</protein>
<feature type="transmembrane region" description="Helical" evidence="12">
    <location>
        <begin position="49"/>
        <end position="71"/>
    </location>
</feature>
<keyword evidence="5" id="KW-0997">Cell inner membrane</keyword>
<evidence type="ECO:0000256" key="5">
    <source>
        <dbReference type="ARBA" id="ARBA00022519"/>
    </source>
</evidence>
<evidence type="ECO:0000256" key="7">
    <source>
        <dbReference type="ARBA" id="ARBA00022927"/>
    </source>
</evidence>
<evidence type="ECO:0000256" key="4">
    <source>
        <dbReference type="ARBA" id="ARBA00022475"/>
    </source>
</evidence>
<sequence>MMAPAWAIDRDITTFIDHHLYIHKLRLTTVHIKDSQSYHFSAQAPKRDISLPMAIVIAISVHALIIFGISFSMGQDPAGLMQDVAKALTDNMQPNEDAQFIANASQQGGGTVQEQLRQETDQSSPLSAEQMSETQDVIRLQRQVRQQRYQESYLRTTLSWRHASVESDNDSKQAQDDMRVQEERLRKQIATLEAQLSQRQQTYATKSKVVTMDSNSTTHGAAADYINTFREHVERVGNLQYPAQARAQSITGEVRLMVIIASDGNIKAIRLLESSNSTILDEAAKQSVRQAAPFGKFTADMKDIVELRLIRTYRYSDTVEVTY</sequence>
<accession>A0ABW1WAF4</accession>
<comment type="similarity">
    <text evidence="2">Belongs to the TonB family.</text>
</comment>
<evidence type="ECO:0000256" key="12">
    <source>
        <dbReference type="SAM" id="Phobius"/>
    </source>
</evidence>
<evidence type="ECO:0000256" key="2">
    <source>
        <dbReference type="ARBA" id="ARBA00006555"/>
    </source>
</evidence>